<evidence type="ECO:0008006" key="5">
    <source>
        <dbReference type="Google" id="ProtNLM"/>
    </source>
</evidence>
<gene>
    <name evidence="3" type="ORF">LTR84_002072</name>
</gene>
<dbReference type="Gene3D" id="3.40.50.1860">
    <property type="match status" value="2"/>
</dbReference>
<evidence type="ECO:0000313" key="4">
    <source>
        <dbReference type="Proteomes" id="UP001358417"/>
    </source>
</evidence>
<dbReference type="InterPro" id="IPR001920">
    <property type="entry name" value="Asp/Glu_race"/>
</dbReference>
<dbReference type="AlphaFoldDB" id="A0AAV9NAC4"/>
<proteinExistence type="inferred from homology"/>
<dbReference type="EMBL" id="JAVRRD010000012">
    <property type="protein sequence ID" value="KAK5053098.1"/>
    <property type="molecule type" value="Genomic_DNA"/>
</dbReference>
<dbReference type="InterPro" id="IPR004380">
    <property type="entry name" value="Asp_race"/>
</dbReference>
<protein>
    <recommendedName>
        <fullName evidence="5">Aspartate racemase</fullName>
    </recommendedName>
</protein>
<dbReference type="RefSeq" id="XP_064706540.1">
    <property type="nucleotide sequence ID" value="XM_064845686.1"/>
</dbReference>
<sequence>MKTLGLLGGLTYESTSLYYNLINQHVREVVSPRSSAELFMYSANQEQMLQLAASGDWDGFADIYVQAAHALIAGGAQAIVICALLAHKAADRIEARIHVPLLHLSDFVGSEVKARGFVKVAILGTKVAMEGEFVKDRILQKHGVEVLIPDVEDRERVNTGIFNELTTGKVRPETKEMFLNVTRKLLDQGAEGLILGSTDLGFVIREEDIGVPIFDTAKIHALGVAKWALQEVKEK</sequence>
<dbReference type="InterPro" id="IPR015942">
    <property type="entry name" value="Asp/Glu/hydantoin_racemase"/>
</dbReference>
<name>A0AAV9NAC4_9EURO</name>
<keyword evidence="4" id="KW-1185">Reference proteome</keyword>
<dbReference type="GO" id="GO:0047661">
    <property type="term" value="F:amino-acid racemase activity"/>
    <property type="evidence" value="ECO:0007669"/>
    <property type="project" value="InterPro"/>
</dbReference>
<dbReference type="SUPFAM" id="SSF53681">
    <property type="entry name" value="Aspartate/glutamate racemase"/>
    <property type="match status" value="2"/>
</dbReference>
<organism evidence="3 4">
    <name type="scientific">Exophiala bonariae</name>
    <dbReference type="NCBI Taxonomy" id="1690606"/>
    <lineage>
        <taxon>Eukaryota</taxon>
        <taxon>Fungi</taxon>
        <taxon>Dikarya</taxon>
        <taxon>Ascomycota</taxon>
        <taxon>Pezizomycotina</taxon>
        <taxon>Eurotiomycetes</taxon>
        <taxon>Chaetothyriomycetidae</taxon>
        <taxon>Chaetothyriales</taxon>
        <taxon>Herpotrichiellaceae</taxon>
        <taxon>Exophiala</taxon>
    </lineage>
</organism>
<reference evidence="3 4" key="1">
    <citation type="submission" date="2023-08" db="EMBL/GenBank/DDBJ databases">
        <title>Black Yeasts Isolated from many extreme environments.</title>
        <authorList>
            <person name="Coleine C."/>
            <person name="Stajich J.E."/>
            <person name="Selbmann L."/>
        </authorList>
    </citation>
    <scope>NUCLEOTIDE SEQUENCE [LARGE SCALE GENOMIC DNA]</scope>
    <source>
        <strain evidence="3 4">CCFEE 5792</strain>
    </source>
</reference>
<dbReference type="PANTHER" id="PTHR21198">
    <property type="entry name" value="GLUTAMATE RACEMASE"/>
    <property type="match status" value="1"/>
</dbReference>
<evidence type="ECO:0000313" key="3">
    <source>
        <dbReference type="EMBL" id="KAK5053098.1"/>
    </source>
</evidence>
<dbReference type="Proteomes" id="UP001358417">
    <property type="component" value="Unassembled WGS sequence"/>
</dbReference>
<comment type="caution">
    <text evidence="3">The sequence shown here is derived from an EMBL/GenBank/DDBJ whole genome shotgun (WGS) entry which is preliminary data.</text>
</comment>
<evidence type="ECO:0000256" key="1">
    <source>
        <dbReference type="ARBA" id="ARBA00007847"/>
    </source>
</evidence>
<dbReference type="PANTHER" id="PTHR21198:SF7">
    <property type="entry name" value="ASPARTATE-GLUTAMATE RACEMASE FAMILY"/>
    <property type="match status" value="1"/>
</dbReference>
<comment type="similarity">
    <text evidence="1">Belongs to the aspartate/glutamate racemases family.</text>
</comment>
<keyword evidence="2" id="KW-0413">Isomerase</keyword>
<evidence type="ECO:0000256" key="2">
    <source>
        <dbReference type="ARBA" id="ARBA00023235"/>
    </source>
</evidence>
<dbReference type="GeneID" id="89970284"/>
<dbReference type="NCBIfam" id="TIGR00035">
    <property type="entry name" value="asp_race"/>
    <property type="match status" value="1"/>
</dbReference>
<accession>A0AAV9NAC4</accession>
<dbReference type="Pfam" id="PF01177">
    <property type="entry name" value="Asp_Glu_race"/>
    <property type="match status" value="1"/>
</dbReference>